<keyword evidence="2 4" id="KW-0067">ATP-binding</keyword>
<dbReference type="GO" id="GO:0005524">
    <property type="term" value="F:ATP binding"/>
    <property type="evidence" value="ECO:0007669"/>
    <property type="project" value="UniProtKB-KW"/>
</dbReference>
<dbReference type="CDD" id="cd03216">
    <property type="entry name" value="ABC_Carb_Monos_I"/>
    <property type="match status" value="1"/>
</dbReference>
<evidence type="ECO:0000313" key="4">
    <source>
        <dbReference type="EMBL" id="MBH0239892.1"/>
    </source>
</evidence>
<dbReference type="GO" id="GO:0016887">
    <property type="term" value="F:ATP hydrolysis activity"/>
    <property type="evidence" value="ECO:0007669"/>
    <property type="project" value="InterPro"/>
</dbReference>
<dbReference type="SUPFAM" id="SSF52540">
    <property type="entry name" value="P-loop containing nucleoside triphosphate hydrolases"/>
    <property type="match status" value="1"/>
</dbReference>
<evidence type="ECO:0000256" key="1">
    <source>
        <dbReference type="ARBA" id="ARBA00022741"/>
    </source>
</evidence>
<reference evidence="4" key="1">
    <citation type="submission" date="2020-12" db="EMBL/GenBank/DDBJ databases">
        <title>Methylobrevis albus sp. nov., isolated from fresh water lack sediment.</title>
        <authorList>
            <person name="Zou Q."/>
        </authorList>
    </citation>
    <scope>NUCLEOTIDE SEQUENCE</scope>
    <source>
        <strain evidence="4">L22</strain>
    </source>
</reference>
<dbReference type="EMBL" id="JADZLT010000056">
    <property type="protein sequence ID" value="MBH0239892.1"/>
    <property type="molecule type" value="Genomic_DNA"/>
</dbReference>
<dbReference type="SMART" id="SM00382">
    <property type="entry name" value="AAA"/>
    <property type="match status" value="1"/>
</dbReference>
<dbReference type="InterPro" id="IPR027417">
    <property type="entry name" value="P-loop_NTPase"/>
</dbReference>
<dbReference type="PROSITE" id="PS50893">
    <property type="entry name" value="ABC_TRANSPORTER_2"/>
    <property type="match status" value="1"/>
</dbReference>
<dbReference type="PANTHER" id="PTHR43790:SF8">
    <property type="entry name" value="SUGAR ABC TRANSPORTER ATP-BINDING PROTEIN"/>
    <property type="match status" value="1"/>
</dbReference>
<comment type="caution">
    <text evidence="4">The sequence shown here is derived from an EMBL/GenBank/DDBJ whole genome shotgun (WGS) entry which is preliminary data.</text>
</comment>
<dbReference type="InterPro" id="IPR003593">
    <property type="entry name" value="AAA+_ATPase"/>
</dbReference>
<evidence type="ECO:0000259" key="3">
    <source>
        <dbReference type="PROSITE" id="PS50893"/>
    </source>
</evidence>
<dbReference type="InterPro" id="IPR050107">
    <property type="entry name" value="ABC_carbohydrate_import_ATPase"/>
</dbReference>
<proteinExistence type="predicted"/>
<organism evidence="4 5">
    <name type="scientific">Methylobrevis albus</name>
    <dbReference type="NCBI Taxonomy" id="2793297"/>
    <lineage>
        <taxon>Bacteria</taxon>
        <taxon>Pseudomonadati</taxon>
        <taxon>Pseudomonadota</taxon>
        <taxon>Alphaproteobacteria</taxon>
        <taxon>Hyphomicrobiales</taxon>
        <taxon>Pleomorphomonadaceae</taxon>
        <taxon>Methylobrevis</taxon>
    </lineage>
</organism>
<accession>A0A931I4R3</accession>
<evidence type="ECO:0000256" key="2">
    <source>
        <dbReference type="ARBA" id="ARBA00022840"/>
    </source>
</evidence>
<keyword evidence="1" id="KW-0547">Nucleotide-binding</keyword>
<dbReference type="AlphaFoldDB" id="A0A931I4R3"/>
<name>A0A931I4R3_9HYPH</name>
<dbReference type="PANTHER" id="PTHR43790">
    <property type="entry name" value="CARBOHYDRATE TRANSPORT ATP-BINDING PROTEIN MG119-RELATED"/>
    <property type="match status" value="1"/>
</dbReference>
<sequence length="243" mass="25632">MRDIGKSFGAITALRSVSLAVHAGEAIGVLGDNGAGKSTLMKILAGSLQRDSGVFEVDGAPVAFQSPRDSRAAGIEMIYQDLALCDELDVASNFFLGREPRRFGLLDIARMHAEAAKGLAALGSRIPSTWTDIKSLSGGQRQTVAIGRALTFNPRVLIMDEPTAALGVREAAAVIETIRRVKAKGVAVILISHRLQDVLDVCDTAILISEGRSSAPFSVPALTAADISRIVLSGRVEREAAVQ</sequence>
<gene>
    <name evidence="4" type="ORF">I5731_18875</name>
</gene>
<evidence type="ECO:0000313" key="5">
    <source>
        <dbReference type="Proteomes" id="UP000631694"/>
    </source>
</evidence>
<dbReference type="Pfam" id="PF00005">
    <property type="entry name" value="ABC_tran"/>
    <property type="match status" value="1"/>
</dbReference>
<dbReference type="InterPro" id="IPR003439">
    <property type="entry name" value="ABC_transporter-like_ATP-bd"/>
</dbReference>
<dbReference type="Gene3D" id="3.40.50.300">
    <property type="entry name" value="P-loop containing nucleotide triphosphate hydrolases"/>
    <property type="match status" value="1"/>
</dbReference>
<protein>
    <submittedName>
        <fullName evidence="4">Sugar ABC transporter ATP-binding protein</fullName>
    </submittedName>
</protein>
<dbReference type="Proteomes" id="UP000631694">
    <property type="component" value="Unassembled WGS sequence"/>
</dbReference>
<feature type="domain" description="ABC transporter" evidence="3">
    <location>
        <begin position="1"/>
        <end position="235"/>
    </location>
</feature>
<keyword evidence="5" id="KW-1185">Reference proteome</keyword>